<evidence type="ECO:0000313" key="2">
    <source>
        <dbReference type="EMBL" id="SFK75046.1"/>
    </source>
</evidence>
<feature type="domain" description="DUF8113" evidence="1">
    <location>
        <begin position="2"/>
        <end position="92"/>
    </location>
</feature>
<evidence type="ECO:0000313" key="3">
    <source>
        <dbReference type="Proteomes" id="UP000199607"/>
    </source>
</evidence>
<accession>A0A1I4C4D3</accession>
<dbReference type="RefSeq" id="WP_089866219.1">
    <property type="nucleotide sequence ID" value="NZ_FOTC01000001.1"/>
</dbReference>
<organism evidence="2 3">
    <name type="scientific">Halogranum rubrum</name>
    <dbReference type="NCBI Taxonomy" id="553466"/>
    <lineage>
        <taxon>Archaea</taxon>
        <taxon>Methanobacteriati</taxon>
        <taxon>Methanobacteriota</taxon>
        <taxon>Stenosarchaea group</taxon>
        <taxon>Halobacteria</taxon>
        <taxon>Halobacteriales</taxon>
        <taxon>Haloferacaceae</taxon>
    </lineage>
</organism>
<evidence type="ECO:0000259" key="1">
    <source>
        <dbReference type="Pfam" id="PF26418"/>
    </source>
</evidence>
<gene>
    <name evidence="2" type="ORF">SAMN04487950_0909</name>
</gene>
<reference evidence="3" key="1">
    <citation type="submission" date="2016-10" db="EMBL/GenBank/DDBJ databases">
        <authorList>
            <person name="Varghese N."/>
            <person name="Submissions S."/>
        </authorList>
    </citation>
    <scope>NUCLEOTIDE SEQUENCE [LARGE SCALE GENOMIC DNA]</scope>
    <source>
        <strain evidence="3">CGMCC 1.7738</strain>
    </source>
</reference>
<dbReference type="InterPro" id="IPR058426">
    <property type="entry name" value="DUF8113"/>
</dbReference>
<dbReference type="Pfam" id="PF26418">
    <property type="entry name" value="DUF8113"/>
    <property type="match status" value="1"/>
</dbReference>
<protein>
    <recommendedName>
        <fullName evidence="1">DUF8113 domain-containing protein</fullName>
    </recommendedName>
</protein>
<name>A0A1I4C4D3_9EURY</name>
<proteinExistence type="predicted"/>
<dbReference type="EMBL" id="FOTC01000001">
    <property type="protein sequence ID" value="SFK75046.1"/>
    <property type="molecule type" value="Genomic_DNA"/>
</dbReference>
<dbReference type="AlphaFoldDB" id="A0A1I4C4D3"/>
<keyword evidence="3" id="KW-1185">Reference proteome</keyword>
<dbReference type="Proteomes" id="UP000199607">
    <property type="component" value="Unassembled WGS sequence"/>
</dbReference>
<sequence length="102" mass="11048">MDDAFQTELDAARDLLDDDSLTAFHVGVVRDGVEIDTTYSYRTDDSDGDGEHEGLQALSLLATHLRIVADEAGVDYETVATDAVTLATQVEEAPTDETGERE</sequence>